<evidence type="ECO:0000313" key="7">
    <source>
        <dbReference type="EMBL" id="AAW57796.1"/>
    </source>
</evidence>
<name>Q5KQG8_ORYSJ</name>
<proteinExistence type="predicted"/>
<evidence type="ECO:0000259" key="4">
    <source>
        <dbReference type="Pfam" id="PF12776"/>
    </source>
</evidence>
<dbReference type="EMBL" id="AC144455">
    <property type="protein sequence ID" value="AAW57796.1"/>
    <property type="molecule type" value="Genomic_DNA"/>
</dbReference>
<sequence>MGAASLLPQPARGAAARLLLPASGVARGAAARLPLPEPPCARLPLPEQPWGAAARLPLSEPSWGTAALPPEPPWGAAAHPPAPHWGAGPSRPALPSSKLVPRVLERRTRGDSMEWTDEHTTIVCRLFAQQVVKGNRPNTHLNSVGYDEVIQLFRQITGIELSKRQLRNKWDKMKPDFVAWQKLMRQQTGTGWDHSRGVIVMDDEWWRKAKKDIPGCGKFRKKPLQNVDDLNIMFSDIINDASDHWNPMSENPIIPEHMTEEVQEDNLVVDDEEVQETPMEEMNDEAQECHEVSPSIGIGKRRSRAVLDKGKKPKIGTALVIQEQITKIAESASSFTSKKSNEVTDGESESESGDSTDGDQFWKLVLGGAQIAQVYADIYLHKNPPRTSILSGMGWLLETLRTPGECHSQLRMNTDLFLDLNDLLVQRYGLEPSLHMSTHEMLAMFLFTCGGNESNRRAQNRFKHSGETISRKFDEVLNSLMAMAKDYIRPKDPNFRSVHKRIRDDRRAFPHFKGCIGALDGTHIRVSLSPDEQVRYIGKTGIPTQNVLAVCDFDMRFTYVATGQPGAMHDTSVLYNALRVDEKFFPHPPQGKYYVVDAGHPNRPGYLAPYKGERYHLPEWHRGMEPNTPMEKFNRVHSSIRNVIERSFGLLKMKWQILYKMPCYPIYKQKMIVVAAMVLHNYIREHGGEDPDFARFDRDPNFIPTIPERYNKYAVPRTASDESTPERSAGTMDLFRDELATALSISWR</sequence>
<feature type="domain" description="DDE Tnp4" evidence="5">
    <location>
        <begin position="519"/>
        <end position="681"/>
    </location>
</feature>
<feature type="compositionally biased region" description="Acidic residues" evidence="3">
    <location>
        <begin position="344"/>
        <end position="357"/>
    </location>
</feature>
<evidence type="ECO:0000256" key="3">
    <source>
        <dbReference type="SAM" id="MobiDB-lite"/>
    </source>
</evidence>
<feature type="compositionally biased region" description="Low complexity" evidence="3">
    <location>
        <begin position="74"/>
        <end position="89"/>
    </location>
</feature>
<protein>
    <recommendedName>
        <fullName evidence="9">Transposon protein, putative, CACTA, En/Spm sub-class</fullName>
    </recommendedName>
</protein>
<reference evidence="8" key="2">
    <citation type="journal article" date="2008" name="Nucleic Acids Res.">
        <title>The rice annotation project database (RAP-DB): 2008 update.</title>
        <authorList>
            <consortium name="The rice annotation project (RAP)"/>
        </authorList>
    </citation>
    <scope>GENOME REANNOTATION</scope>
    <source>
        <strain evidence="8">cv. Nipponbare</strain>
    </source>
</reference>
<gene>
    <name evidence="7" type="primary">OSJNBb0086G17.7</name>
</gene>
<dbReference type="Proteomes" id="UP000000763">
    <property type="component" value="Chromosome 5"/>
</dbReference>
<feature type="region of interest" description="Disordered" evidence="3">
    <location>
        <begin position="61"/>
        <end position="97"/>
    </location>
</feature>
<keyword evidence="2" id="KW-0479">Metal-binding</keyword>
<dbReference type="Pfam" id="PF13359">
    <property type="entry name" value="DDE_Tnp_4"/>
    <property type="match status" value="1"/>
</dbReference>
<dbReference type="InterPro" id="IPR058353">
    <property type="entry name" value="DUF8040"/>
</dbReference>
<evidence type="ECO:0000259" key="6">
    <source>
        <dbReference type="Pfam" id="PF26138"/>
    </source>
</evidence>
<evidence type="ECO:0000313" key="8">
    <source>
        <dbReference type="Proteomes" id="UP000000763"/>
    </source>
</evidence>
<dbReference type="Pfam" id="PF12776">
    <property type="entry name" value="Myb_DNA-bind_3"/>
    <property type="match status" value="1"/>
</dbReference>
<accession>Q5KQG8</accession>
<dbReference type="PANTHER" id="PTHR47851:SF1">
    <property type="entry name" value="OS06G0588700 PROTEIN"/>
    <property type="match status" value="1"/>
</dbReference>
<evidence type="ECO:0008006" key="9">
    <source>
        <dbReference type="Google" id="ProtNLM"/>
    </source>
</evidence>
<evidence type="ECO:0000256" key="2">
    <source>
        <dbReference type="ARBA" id="ARBA00022723"/>
    </source>
</evidence>
<feature type="domain" description="DUF8040" evidence="6">
    <location>
        <begin position="387"/>
        <end position="481"/>
    </location>
</feature>
<dbReference type="Pfam" id="PF26138">
    <property type="entry name" value="DUF8040"/>
    <property type="match status" value="1"/>
</dbReference>
<feature type="domain" description="Myb/SANT-like" evidence="4">
    <location>
        <begin position="114"/>
        <end position="208"/>
    </location>
</feature>
<dbReference type="PANTHER" id="PTHR47851">
    <property type="entry name" value="OS06G0588700 PROTEIN-RELATED"/>
    <property type="match status" value="1"/>
</dbReference>
<comment type="cofactor">
    <cofactor evidence="1">
        <name>a divalent metal cation</name>
        <dbReference type="ChEBI" id="CHEBI:60240"/>
    </cofactor>
</comment>
<reference evidence="8" key="1">
    <citation type="journal article" date="2005" name="Nature">
        <title>The map-based sequence of the rice genome.</title>
        <authorList>
            <consortium name="International rice genome sequencing project (IRGSP)"/>
            <person name="Matsumoto T."/>
            <person name="Wu J."/>
            <person name="Kanamori H."/>
            <person name="Katayose Y."/>
            <person name="Fujisawa M."/>
            <person name="Namiki N."/>
            <person name="Mizuno H."/>
            <person name="Yamamoto K."/>
            <person name="Antonio B.A."/>
            <person name="Baba T."/>
            <person name="Sakata K."/>
            <person name="Nagamura Y."/>
            <person name="Aoki H."/>
            <person name="Arikawa K."/>
            <person name="Arita K."/>
            <person name="Bito T."/>
            <person name="Chiden Y."/>
            <person name="Fujitsuka N."/>
            <person name="Fukunaka R."/>
            <person name="Hamada M."/>
            <person name="Harada C."/>
            <person name="Hayashi A."/>
            <person name="Hijishita S."/>
            <person name="Honda M."/>
            <person name="Hosokawa S."/>
            <person name="Ichikawa Y."/>
            <person name="Idonuma A."/>
            <person name="Iijima M."/>
            <person name="Ikeda M."/>
            <person name="Ikeno M."/>
            <person name="Ito K."/>
            <person name="Ito S."/>
            <person name="Ito T."/>
            <person name="Ito Y."/>
            <person name="Ito Y."/>
            <person name="Iwabuchi A."/>
            <person name="Kamiya K."/>
            <person name="Karasawa W."/>
            <person name="Kurita K."/>
            <person name="Katagiri S."/>
            <person name="Kikuta A."/>
            <person name="Kobayashi H."/>
            <person name="Kobayashi N."/>
            <person name="Machita K."/>
            <person name="Maehara T."/>
            <person name="Masukawa M."/>
            <person name="Mizubayashi T."/>
            <person name="Mukai Y."/>
            <person name="Nagasaki H."/>
            <person name="Nagata Y."/>
            <person name="Naito S."/>
            <person name="Nakashima M."/>
            <person name="Nakama Y."/>
            <person name="Nakamichi Y."/>
            <person name="Nakamura M."/>
            <person name="Meguro A."/>
            <person name="Negishi M."/>
            <person name="Ohta I."/>
            <person name="Ohta T."/>
            <person name="Okamoto M."/>
            <person name="Ono N."/>
            <person name="Saji S."/>
            <person name="Sakaguchi M."/>
            <person name="Sakai K."/>
            <person name="Shibata M."/>
            <person name="Shimokawa T."/>
            <person name="Song J."/>
            <person name="Takazaki Y."/>
            <person name="Terasawa K."/>
            <person name="Tsugane M."/>
            <person name="Tsuji K."/>
            <person name="Ueda S."/>
            <person name="Waki K."/>
            <person name="Yamagata H."/>
            <person name="Yamamoto M."/>
            <person name="Yamamoto S."/>
            <person name="Yamane H."/>
            <person name="Yoshiki S."/>
            <person name="Yoshihara R."/>
            <person name="Yukawa K."/>
            <person name="Zhong H."/>
            <person name="Yano M."/>
            <person name="Yuan Q."/>
            <person name="Ouyang S."/>
            <person name="Liu J."/>
            <person name="Jones K.M."/>
            <person name="Gansberger K."/>
            <person name="Moffat K."/>
            <person name="Hill J."/>
            <person name="Bera J."/>
            <person name="Fadrosh D."/>
            <person name="Jin S."/>
            <person name="Johri S."/>
            <person name="Kim M."/>
            <person name="Overton L."/>
            <person name="Reardon M."/>
            <person name="Tsitrin T."/>
            <person name="Vuong H."/>
            <person name="Weaver B."/>
            <person name="Ciecko A."/>
            <person name="Tallon L."/>
            <person name="Jackson J."/>
            <person name="Pai G."/>
            <person name="Aken S.V."/>
            <person name="Utterback T."/>
            <person name="Reidmuller S."/>
            <person name="Feldblyum T."/>
            <person name="Hsiao J."/>
            <person name="Zismann V."/>
            <person name="Iobst S."/>
            <person name="de Vazeille A.R."/>
            <person name="Buell C.R."/>
            <person name="Ying K."/>
            <person name="Li Y."/>
            <person name="Lu T."/>
            <person name="Huang Y."/>
            <person name="Zhao Q."/>
            <person name="Feng Q."/>
            <person name="Zhang L."/>
            <person name="Zhu J."/>
            <person name="Weng Q."/>
            <person name="Mu J."/>
            <person name="Lu Y."/>
            <person name="Fan D."/>
            <person name="Liu Y."/>
            <person name="Guan J."/>
            <person name="Zhang Y."/>
            <person name="Yu S."/>
            <person name="Liu X."/>
            <person name="Zhang Y."/>
            <person name="Hong G."/>
            <person name="Han B."/>
            <person name="Choisne N."/>
            <person name="Demange N."/>
            <person name="Orjeda G."/>
            <person name="Samain S."/>
            <person name="Cattolico L."/>
            <person name="Pelletier E."/>
            <person name="Couloux A."/>
            <person name="Segurens B."/>
            <person name="Wincker P."/>
            <person name="D'Hont A."/>
            <person name="Scarpelli C."/>
            <person name="Weissenbach J."/>
            <person name="Salanoubat M."/>
            <person name="Quetier F."/>
            <person name="Yu Y."/>
            <person name="Kim H.R."/>
            <person name="Rambo T."/>
            <person name="Currie J."/>
            <person name="Collura K."/>
            <person name="Luo M."/>
            <person name="Yang T."/>
            <person name="Ammiraju J.S.S."/>
            <person name="Engler F."/>
            <person name="Soderlund C."/>
            <person name="Wing R.A."/>
            <person name="Palmer L.E."/>
            <person name="de la Bastide M."/>
            <person name="Spiegel L."/>
            <person name="Nascimento L."/>
            <person name="Zutavern T."/>
            <person name="O'Shaughnessy A."/>
            <person name="Dike S."/>
            <person name="Dedhia N."/>
            <person name="Preston R."/>
            <person name="Balija V."/>
            <person name="McCombie W.R."/>
            <person name="Chow T."/>
            <person name="Chen H."/>
            <person name="Chung M."/>
            <person name="Chen C."/>
            <person name="Shaw J."/>
            <person name="Wu H."/>
            <person name="Hsiao K."/>
            <person name="Chao Y."/>
            <person name="Chu M."/>
            <person name="Cheng C."/>
            <person name="Hour A."/>
            <person name="Lee P."/>
            <person name="Lin S."/>
            <person name="Lin Y."/>
            <person name="Liou J."/>
            <person name="Liu S."/>
            <person name="Hsing Y."/>
            <person name="Raghuvanshi S."/>
            <person name="Mohanty A."/>
            <person name="Bharti A.K."/>
            <person name="Gaur A."/>
            <person name="Gupta V."/>
            <person name="Kumar D."/>
            <person name="Ravi V."/>
            <person name="Vij S."/>
            <person name="Kapur A."/>
            <person name="Khurana P."/>
            <person name="Khurana P."/>
            <person name="Khurana J.P."/>
            <person name="Tyagi A.K."/>
            <person name="Gaikwad K."/>
            <person name="Singh A."/>
            <person name="Dalal V."/>
            <person name="Srivastava S."/>
            <person name="Dixit A."/>
            <person name="Pal A.K."/>
            <person name="Ghazi I.A."/>
            <person name="Yadav M."/>
            <person name="Pandit A."/>
            <person name="Bhargava A."/>
            <person name="Sureshbabu K."/>
            <person name="Batra K."/>
            <person name="Sharma T.R."/>
            <person name="Mohapatra T."/>
            <person name="Singh N.K."/>
            <person name="Messing J."/>
            <person name="Nelson A.B."/>
            <person name="Fuks G."/>
            <person name="Kavchok S."/>
            <person name="Keizer G."/>
            <person name="Linton E."/>
            <person name="Llaca V."/>
            <person name="Song R."/>
            <person name="Tanyolac B."/>
            <person name="Young S."/>
            <person name="Ho-Il K."/>
            <person name="Hahn J.H."/>
            <person name="Sangsakoo G."/>
            <person name="Vanavichit A."/>
            <person name="de Mattos Luiz.A.T."/>
            <person name="Zimmer P.D."/>
            <person name="Malone G."/>
            <person name="Dellagostin O."/>
            <person name="de Oliveira A.C."/>
            <person name="Bevan M."/>
            <person name="Bancroft I."/>
            <person name="Minx P."/>
            <person name="Cordum H."/>
            <person name="Wilson R."/>
            <person name="Cheng Z."/>
            <person name="Jin W."/>
            <person name="Jiang J."/>
            <person name="Leong S.A."/>
            <person name="Iwama H."/>
            <person name="Gojobori T."/>
            <person name="Itoh T."/>
            <person name="Niimura Y."/>
            <person name="Fujii Y."/>
            <person name="Habara T."/>
            <person name="Sakai H."/>
            <person name="Sato Y."/>
            <person name="Wilson G."/>
            <person name="Kumar K."/>
            <person name="McCouch S."/>
            <person name="Juretic N."/>
            <person name="Hoen D."/>
            <person name="Wright S."/>
            <person name="Bruskiewich R."/>
            <person name="Bureau T."/>
            <person name="Miyao A."/>
            <person name="Hirochika H."/>
            <person name="Nishikawa T."/>
            <person name="Kadowaki K."/>
            <person name="Sugiura M."/>
            <person name="Burr B."/>
            <person name="Sasaki T."/>
        </authorList>
    </citation>
    <scope>NUCLEOTIDE SEQUENCE [LARGE SCALE GENOMIC DNA]</scope>
    <source>
        <strain evidence="8">cv. Nipponbare</strain>
    </source>
</reference>
<organism evidence="7 8">
    <name type="scientific">Oryza sativa subsp. japonica</name>
    <name type="common">Rice</name>
    <dbReference type="NCBI Taxonomy" id="39947"/>
    <lineage>
        <taxon>Eukaryota</taxon>
        <taxon>Viridiplantae</taxon>
        <taxon>Streptophyta</taxon>
        <taxon>Embryophyta</taxon>
        <taxon>Tracheophyta</taxon>
        <taxon>Spermatophyta</taxon>
        <taxon>Magnoliopsida</taxon>
        <taxon>Liliopsida</taxon>
        <taxon>Poales</taxon>
        <taxon>Poaceae</taxon>
        <taxon>BOP clade</taxon>
        <taxon>Oryzoideae</taxon>
        <taxon>Oryzeae</taxon>
        <taxon>Oryzinae</taxon>
        <taxon>Oryza</taxon>
        <taxon>Oryza sativa</taxon>
    </lineage>
</organism>
<dbReference type="InterPro" id="IPR024752">
    <property type="entry name" value="Myb/SANT-like_dom"/>
</dbReference>
<dbReference type="AlphaFoldDB" id="Q5KQG8"/>
<evidence type="ECO:0000256" key="1">
    <source>
        <dbReference type="ARBA" id="ARBA00001968"/>
    </source>
</evidence>
<dbReference type="GO" id="GO:0046872">
    <property type="term" value="F:metal ion binding"/>
    <property type="evidence" value="ECO:0007669"/>
    <property type="project" value="UniProtKB-KW"/>
</dbReference>
<evidence type="ECO:0000259" key="5">
    <source>
        <dbReference type="Pfam" id="PF13359"/>
    </source>
</evidence>
<dbReference type="InterPro" id="IPR027806">
    <property type="entry name" value="HARBI1_dom"/>
</dbReference>
<feature type="region of interest" description="Disordered" evidence="3">
    <location>
        <begin position="333"/>
        <end position="357"/>
    </location>
</feature>